<evidence type="ECO:0000256" key="1">
    <source>
        <dbReference type="ARBA" id="ARBA00008404"/>
    </source>
</evidence>
<protein>
    <submittedName>
        <fullName evidence="6">Cation:proton antiporter</fullName>
    </submittedName>
    <submittedName>
        <fullName evidence="4">Monovalent cation/H(+) antiporter subunit G</fullName>
    </submittedName>
</protein>
<reference evidence="4" key="3">
    <citation type="journal article" name="Syst. Appl. Microbiol.">
        <title>Streptomyces alkaliterrae sp. nov., isolated from an alkaline soil, and emended descriptions of Streptomyces alkaliphilus, Streptomyces calidiresistens and Streptomyces durbertensis.</title>
        <authorList>
            <person name="Swiecimska M."/>
            <person name="Golinska P."/>
            <person name="Nouioui I."/>
            <person name="Wypij M."/>
            <person name="Rai M."/>
            <person name="Sangal V."/>
            <person name="Goodfellow M."/>
        </authorList>
    </citation>
    <scope>NUCLEOTIDE SEQUENCE</scope>
    <source>
        <strain evidence="4">OF3</strain>
        <strain evidence="5">OF8</strain>
    </source>
</reference>
<reference evidence="6 7" key="1">
    <citation type="submission" date="2019-10" db="EMBL/GenBank/DDBJ databases">
        <title>Streptomyces sp. nov., a novel actinobacterium isolated from alkaline environment.</title>
        <authorList>
            <person name="Golinska P."/>
        </authorList>
    </citation>
    <scope>NUCLEOTIDE SEQUENCE [LARGE SCALE GENOMIC DNA]</scope>
    <source>
        <strain evidence="6 7">OF1</strain>
    </source>
</reference>
<dbReference type="AlphaFoldDB" id="A0A5P0YQC5"/>
<dbReference type="GO" id="GO:0015385">
    <property type="term" value="F:sodium:proton antiporter activity"/>
    <property type="evidence" value="ECO:0007669"/>
    <property type="project" value="TreeGrafter"/>
</dbReference>
<organism evidence="6 7">
    <name type="scientific">Streptomyces alkaliterrae</name>
    <dbReference type="NCBI Taxonomy" id="2213162"/>
    <lineage>
        <taxon>Bacteria</taxon>
        <taxon>Bacillati</taxon>
        <taxon>Actinomycetota</taxon>
        <taxon>Actinomycetes</taxon>
        <taxon>Kitasatosporales</taxon>
        <taxon>Streptomycetaceae</taxon>
        <taxon>Streptomyces</taxon>
    </lineage>
</organism>
<dbReference type="Proteomes" id="UP000517765">
    <property type="component" value="Unassembled WGS sequence"/>
</dbReference>
<name>A0A5P0YQC5_9ACTN</name>
<dbReference type="Proteomes" id="UP000525686">
    <property type="component" value="Unassembled WGS sequence"/>
</dbReference>
<evidence type="ECO:0000313" key="7">
    <source>
        <dbReference type="Proteomes" id="UP000320857"/>
    </source>
</evidence>
<dbReference type="NCBIfam" id="TIGR01300">
    <property type="entry name" value="CPA3_mnhG_phaG"/>
    <property type="match status" value="1"/>
</dbReference>
<proteinExistence type="inferred from homology"/>
<comment type="caution">
    <text evidence="6">The sequence shown here is derived from an EMBL/GenBank/DDBJ whole genome shotgun (WGS) entry which is preliminary data.</text>
</comment>
<dbReference type="PANTHER" id="PTHR34703">
    <property type="entry name" value="ANTIPORTER SUBUNIT MNHG2-RELATED"/>
    <property type="match status" value="1"/>
</dbReference>
<feature type="region of interest" description="Disordered" evidence="2">
    <location>
        <begin position="91"/>
        <end position="123"/>
    </location>
</feature>
<evidence type="ECO:0000256" key="3">
    <source>
        <dbReference type="SAM" id="Phobius"/>
    </source>
</evidence>
<keyword evidence="3" id="KW-0812">Transmembrane</keyword>
<dbReference type="EMBL" id="VJYK02000092">
    <property type="protein sequence ID" value="MQS02458.1"/>
    <property type="molecule type" value="Genomic_DNA"/>
</dbReference>
<dbReference type="PANTHER" id="PTHR34703:SF1">
    <property type="entry name" value="ANTIPORTER SUBUNIT MNHG2-RELATED"/>
    <property type="match status" value="1"/>
</dbReference>
<evidence type="ECO:0000313" key="4">
    <source>
        <dbReference type="EMBL" id="MBB1252791.1"/>
    </source>
</evidence>
<keyword evidence="3" id="KW-0472">Membrane</keyword>
<evidence type="ECO:0000313" key="6">
    <source>
        <dbReference type="EMBL" id="MQS02458.1"/>
    </source>
</evidence>
<feature type="transmembrane region" description="Helical" evidence="3">
    <location>
        <begin position="6"/>
        <end position="27"/>
    </location>
</feature>
<feature type="compositionally biased region" description="Basic and acidic residues" evidence="2">
    <location>
        <begin position="101"/>
        <end position="111"/>
    </location>
</feature>
<evidence type="ECO:0000313" key="5">
    <source>
        <dbReference type="EMBL" id="MBB1259035.1"/>
    </source>
</evidence>
<feature type="transmembrane region" description="Helical" evidence="3">
    <location>
        <begin position="39"/>
        <end position="57"/>
    </location>
</feature>
<evidence type="ECO:0000313" key="9">
    <source>
        <dbReference type="Proteomes" id="UP000525686"/>
    </source>
</evidence>
<comment type="similarity">
    <text evidence="1">Belongs to the CPA3 antiporters (TC 2.A.63) subunit G family.</text>
</comment>
<reference evidence="8 9" key="2">
    <citation type="submission" date="2020-05" db="EMBL/GenBank/DDBJ databases">
        <title>Classification of alakaliphilic streptomycetes isolated from an alkaline soil next to Lonar Crater, India and a proposal for the recognition of Streptomyces alkaliterrae sp. nov.</title>
        <authorList>
            <person name="Golinska P."/>
        </authorList>
    </citation>
    <scope>NUCLEOTIDE SEQUENCE [LARGE SCALE GENOMIC DNA]</scope>
    <source>
        <strain evidence="9">OF3</strain>
        <strain evidence="8">OF8</strain>
    </source>
</reference>
<dbReference type="Proteomes" id="UP000320857">
    <property type="component" value="Unassembled WGS sequence"/>
</dbReference>
<dbReference type="InterPro" id="IPR005133">
    <property type="entry name" value="PhaG_MnhG_YufB"/>
</dbReference>
<dbReference type="Pfam" id="PF03334">
    <property type="entry name" value="PhaG_MnhG_YufB"/>
    <property type="match status" value="1"/>
</dbReference>
<keyword evidence="7" id="KW-1185">Reference proteome</keyword>
<dbReference type="RefSeq" id="WP_143647913.1">
    <property type="nucleotide sequence ID" value="NZ_JABJWZ010000028.1"/>
</dbReference>
<dbReference type="EMBL" id="JABJWZ010000028">
    <property type="protein sequence ID" value="MBB1252791.1"/>
    <property type="molecule type" value="Genomic_DNA"/>
</dbReference>
<evidence type="ECO:0000256" key="2">
    <source>
        <dbReference type="SAM" id="MobiDB-lite"/>
    </source>
</evidence>
<accession>A0A5P0YQC5</accession>
<evidence type="ECO:0000313" key="8">
    <source>
        <dbReference type="Proteomes" id="UP000517765"/>
    </source>
</evidence>
<feature type="transmembrane region" description="Helical" evidence="3">
    <location>
        <begin position="63"/>
        <end position="86"/>
    </location>
</feature>
<dbReference type="EMBL" id="JABJXA010000040">
    <property type="protein sequence ID" value="MBB1259035.1"/>
    <property type="molecule type" value="Genomic_DNA"/>
</dbReference>
<keyword evidence="3" id="KW-1133">Transmembrane helix</keyword>
<sequence length="123" mass="12397">MTAQQLAGYLLAGLGTALIAVAGIALVRLPDTYNRANAVTKAAALGVVCVLLGVLVLRPTPFAALALGVGVVMQLLTTPFAAYAVARAAHRSGAPQTPATYRDDLTEDTHHAGGRGPGAAPTP</sequence>
<gene>
    <name evidence="6" type="ORF">FNX44_011320</name>
    <name evidence="4" type="ORF">H3146_05345</name>
    <name evidence="5" type="ORF">H3147_09325</name>
</gene>